<evidence type="ECO:0000313" key="1">
    <source>
        <dbReference type="EMBL" id="CAI2385231.1"/>
    </source>
</evidence>
<keyword evidence="2" id="KW-1185">Reference proteome</keyword>
<organism evidence="1 2">
    <name type="scientific">Euplotes crassus</name>
    <dbReference type="NCBI Taxonomy" id="5936"/>
    <lineage>
        <taxon>Eukaryota</taxon>
        <taxon>Sar</taxon>
        <taxon>Alveolata</taxon>
        <taxon>Ciliophora</taxon>
        <taxon>Intramacronucleata</taxon>
        <taxon>Spirotrichea</taxon>
        <taxon>Hypotrichia</taxon>
        <taxon>Euplotida</taxon>
        <taxon>Euplotidae</taxon>
        <taxon>Moneuplotes</taxon>
    </lineage>
</organism>
<dbReference type="EMBL" id="CAMPGE010027615">
    <property type="protein sequence ID" value="CAI2385231.1"/>
    <property type="molecule type" value="Genomic_DNA"/>
</dbReference>
<dbReference type="SUPFAM" id="SSF144122">
    <property type="entry name" value="Tim10-like"/>
    <property type="match status" value="1"/>
</dbReference>
<evidence type="ECO:0000313" key="2">
    <source>
        <dbReference type="Proteomes" id="UP001295684"/>
    </source>
</evidence>
<sequence>MKERITRLISQYSNGPDKDEFNGVKLNQSLFDKMVEPVCFDQCAKTDVDILFLNEMECTYKCMITYKQAFNLIKNLD</sequence>
<gene>
    <name evidence="1" type="ORF">ECRASSUSDP1_LOCUS26780</name>
</gene>
<protein>
    <submittedName>
        <fullName evidence="1">Uncharacterized protein</fullName>
    </submittedName>
</protein>
<proteinExistence type="predicted"/>
<dbReference type="InterPro" id="IPR035427">
    <property type="entry name" value="Tim10-like_dom_sf"/>
</dbReference>
<comment type="caution">
    <text evidence="1">The sequence shown here is derived from an EMBL/GenBank/DDBJ whole genome shotgun (WGS) entry which is preliminary data.</text>
</comment>
<reference evidence="1" key="1">
    <citation type="submission" date="2023-07" db="EMBL/GenBank/DDBJ databases">
        <authorList>
            <consortium name="AG Swart"/>
            <person name="Singh M."/>
            <person name="Singh A."/>
            <person name="Seah K."/>
            <person name="Emmerich C."/>
        </authorList>
    </citation>
    <scope>NUCLEOTIDE SEQUENCE</scope>
    <source>
        <strain evidence="1">DP1</strain>
    </source>
</reference>
<name>A0AAD1Y776_EUPCR</name>
<dbReference type="AlphaFoldDB" id="A0AAD1Y776"/>
<dbReference type="Proteomes" id="UP001295684">
    <property type="component" value="Unassembled WGS sequence"/>
</dbReference>
<accession>A0AAD1Y776</accession>